<dbReference type="InterPro" id="IPR045618">
    <property type="entry name" value="DUF6444"/>
</dbReference>
<dbReference type="AlphaFoldDB" id="A0AAE5CAS4"/>
<comment type="caution">
    <text evidence="4">The sequence shown here is derived from an EMBL/GenBank/DDBJ whole genome shotgun (WGS) entry which is preliminary data.</text>
</comment>
<evidence type="ECO:0000313" key="5">
    <source>
        <dbReference type="Proteomes" id="UP000702544"/>
    </source>
</evidence>
<protein>
    <submittedName>
        <fullName evidence="4">IS66 family transposase</fullName>
    </submittedName>
</protein>
<evidence type="ECO:0000259" key="3">
    <source>
        <dbReference type="Pfam" id="PF20042"/>
    </source>
</evidence>
<dbReference type="Pfam" id="PF20042">
    <property type="entry name" value="DUF6444"/>
    <property type="match status" value="1"/>
</dbReference>
<reference evidence="4 5" key="1">
    <citation type="submission" date="2020-01" db="EMBL/GenBank/DDBJ databases">
        <title>Genomes assembled from Gulf of Kutch pelagic sediment metagenomes.</title>
        <authorList>
            <person name="Chandrashekar M."/>
            <person name="Mahajan M.S."/>
            <person name="Dave K.J."/>
            <person name="Vatsa P."/>
            <person name="Nathani N.M."/>
        </authorList>
    </citation>
    <scope>NUCLEOTIDE SEQUENCE [LARGE SCALE GENOMIC DNA]</scope>
    <source>
        <strain evidence="4">KS3-K002</strain>
    </source>
</reference>
<dbReference type="Proteomes" id="UP000702544">
    <property type="component" value="Unassembled WGS sequence"/>
</dbReference>
<evidence type="ECO:0000313" key="4">
    <source>
        <dbReference type="EMBL" id="NIR73653.1"/>
    </source>
</evidence>
<feature type="compositionally biased region" description="Basic residues" evidence="1">
    <location>
        <begin position="66"/>
        <end position="90"/>
    </location>
</feature>
<feature type="region of interest" description="Disordered" evidence="1">
    <location>
        <begin position="46"/>
        <end position="102"/>
    </location>
</feature>
<feature type="domain" description="DUF6444" evidence="3">
    <location>
        <begin position="20"/>
        <end position="92"/>
    </location>
</feature>
<dbReference type="PANTHER" id="PTHR33678:SF2">
    <property type="match status" value="1"/>
</dbReference>
<dbReference type="EMBL" id="JAACAK010000004">
    <property type="protein sequence ID" value="NIR73653.1"/>
    <property type="molecule type" value="Genomic_DNA"/>
</dbReference>
<feature type="compositionally biased region" description="Polar residues" evidence="1">
    <location>
        <begin position="53"/>
        <end position="65"/>
    </location>
</feature>
<feature type="domain" description="Transposase IS66 central" evidence="2">
    <location>
        <begin position="168"/>
        <end position="432"/>
    </location>
</feature>
<dbReference type="InterPro" id="IPR004291">
    <property type="entry name" value="Transposase_IS66_central"/>
</dbReference>
<accession>A0AAE5CAS4</accession>
<dbReference type="InterPro" id="IPR052344">
    <property type="entry name" value="Transposase-related"/>
</dbReference>
<evidence type="ECO:0000256" key="1">
    <source>
        <dbReference type="SAM" id="MobiDB-lite"/>
    </source>
</evidence>
<gene>
    <name evidence="4" type="ORF">GWO12_00840</name>
</gene>
<proteinExistence type="predicted"/>
<evidence type="ECO:0000259" key="2">
    <source>
        <dbReference type="Pfam" id="PF03050"/>
    </source>
</evidence>
<dbReference type="Pfam" id="PF03050">
    <property type="entry name" value="DDE_Tnp_IS66"/>
    <property type="match status" value="1"/>
</dbReference>
<name>A0AAE5CAS4_9BACT</name>
<organism evidence="4 5">
    <name type="scientific">Candidatus Kutchimonas denitrificans</name>
    <dbReference type="NCBI Taxonomy" id="3056748"/>
    <lineage>
        <taxon>Bacteria</taxon>
        <taxon>Pseudomonadati</taxon>
        <taxon>Gemmatimonadota</taxon>
        <taxon>Gemmatimonadia</taxon>
        <taxon>Candidatus Palauibacterales</taxon>
        <taxon>Candidatus Palauibacteraceae</taxon>
        <taxon>Candidatus Kutchimonas</taxon>
    </lineage>
</organism>
<dbReference type="PANTHER" id="PTHR33678">
    <property type="entry name" value="BLL1576 PROTEIN"/>
    <property type="match status" value="1"/>
</dbReference>
<dbReference type="NCBIfam" id="NF033517">
    <property type="entry name" value="transpos_IS66"/>
    <property type="match status" value="1"/>
</dbReference>
<sequence>MFGDNRGMSLEITEEIIARQPPEARAIIRALLAEIVELRGRVEELERRAKGKTPQNSSLPPSTQHPHAKPPRNKGKSKRRRGGQPGHPKHERPLIPTKECDGVQPLKPAECRRCGEKLAGSDPEPLRHQVWELPQITPIVTEYQRHRLECPYCGETTCAQLPPGVPQGQSGPRLMAFTALLMAYYRQSKRRTAEFLSTLLGQPCCPSLTVKMQKQVVAAVRPSYEALAAELPKQRQLSIDETGTKEKNGKAWLWTFVARTFTVFAVRPTREATALTTYLGEQFAGIVNCDRAKMYWFLGSLQWCWAHLKRDFQAMIDSGDPRAKYLGYRLRQATCELFEHWADYRAGKISRAALLRRMGPVRRKVERLLERGTQCGHAATRGTCRELYEHRQWLWTFLRHEGIEPTNNAGERSLRHAVIWRKLSFGTQSASGSRFVETMLTVVETCRQQRRNAFSFLTAAVEAHLAHHPAPSLLSSV</sequence>